<evidence type="ECO:0000313" key="9">
    <source>
        <dbReference type="Proteomes" id="UP000801492"/>
    </source>
</evidence>
<feature type="domain" description="TROVE" evidence="7">
    <location>
        <begin position="1"/>
        <end position="373"/>
    </location>
</feature>
<protein>
    <recommendedName>
        <fullName evidence="7">TROVE domain-containing protein</fullName>
    </recommendedName>
</protein>
<dbReference type="Pfam" id="PF05731">
    <property type="entry name" value="TROVE"/>
    <property type="match status" value="1"/>
</dbReference>
<dbReference type="AlphaFoldDB" id="A0A8K0DJT0"/>
<dbReference type="PROSITE" id="PS50988">
    <property type="entry name" value="TROVE"/>
    <property type="match status" value="1"/>
</dbReference>
<accession>A0A8K0DJT0</accession>
<evidence type="ECO:0000256" key="1">
    <source>
        <dbReference type="ARBA" id="ARBA00004496"/>
    </source>
</evidence>
<evidence type="ECO:0000256" key="3">
    <source>
        <dbReference type="ARBA" id="ARBA00022490"/>
    </source>
</evidence>
<comment type="caution">
    <text evidence="8">The sequence shown here is derived from an EMBL/GenBank/DDBJ whole genome shotgun (WGS) entry which is preliminary data.</text>
</comment>
<dbReference type="PANTHER" id="PTHR14202:SF0">
    <property type="entry name" value="RNA-BINDING PROTEIN RO60"/>
    <property type="match status" value="1"/>
</dbReference>
<dbReference type="SUPFAM" id="SSF53300">
    <property type="entry name" value="vWA-like"/>
    <property type="match status" value="1"/>
</dbReference>
<dbReference type="GO" id="GO:1990904">
    <property type="term" value="C:ribonucleoprotein complex"/>
    <property type="evidence" value="ECO:0007669"/>
    <property type="project" value="UniProtKB-KW"/>
</dbReference>
<dbReference type="GO" id="GO:0003723">
    <property type="term" value="F:RNA binding"/>
    <property type="evidence" value="ECO:0007669"/>
    <property type="project" value="UniProtKB-KW"/>
</dbReference>
<keyword evidence="3" id="KW-0963">Cytoplasm</keyword>
<name>A0A8K0DJT0_IGNLU</name>
<dbReference type="Proteomes" id="UP000801492">
    <property type="component" value="Unassembled WGS sequence"/>
</dbReference>
<keyword evidence="4" id="KW-0479">Metal-binding</keyword>
<dbReference type="OrthoDB" id="6098064at2759"/>
<dbReference type="InterPro" id="IPR056800">
    <property type="entry name" value="vWA_Ro60"/>
</dbReference>
<evidence type="ECO:0000256" key="4">
    <source>
        <dbReference type="ARBA" id="ARBA00022723"/>
    </source>
</evidence>
<dbReference type="EMBL" id="VTPC01000509">
    <property type="protein sequence ID" value="KAF2905531.1"/>
    <property type="molecule type" value="Genomic_DNA"/>
</dbReference>
<comment type="subcellular location">
    <subcellularLocation>
        <location evidence="1">Cytoplasm</location>
    </subcellularLocation>
</comment>
<sequence length="554" mass="63406">MATSKVVACPEERLKRFLYISNEDPKFITGNPEYYKAYIPERLTSVQKLLDTTNPECLLNIIEKVNSENLVARSETLFFALAVAASITTNEALRHKIFATLTNIIKTSEDLCLFLKFYTKQKKKFGTAVNKVISSYYTKKDIDALLDEITKSRGFHSWTHKDLIKLSHCRSATVELTVIIRYILFGLDSATKVAEENDSLMPIIEKLKKVQELKRCESETRIVELIKELQCSQMTQVPSFYHNNQMVWEALLPVLPIRDIISNLPKLYKLGFLKANTPFQSKVVDCLTSIEKIQASQLHPVEVLIGLRNFEKGGKPLDPKFATYLKHLEEEKKDDPNFKKIEYTREPPKCPIIINALHRTLQFSFQNPQSTGRRIMIAIDVNEKMEKPCLTTKNLSAMEAAVILTLSLLKVEKDVTVVVFNNNNKVTPITIEKNISLNAALLKLKQHKCDRVVPSAAIEWAINKKKQIDVFINLIHHHHWLQVLPKEVREKEKPIEVLNKYRKKMALPNTKLITFSLCTPHQSIADGSPNILDISGFSKEVPKVMEAFNRGLFY</sequence>
<reference evidence="8" key="1">
    <citation type="submission" date="2019-08" db="EMBL/GenBank/DDBJ databases">
        <title>The genome of the North American firefly Photinus pyralis.</title>
        <authorList>
            <consortium name="Photinus pyralis genome working group"/>
            <person name="Fallon T.R."/>
            <person name="Sander Lower S.E."/>
            <person name="Weng J.-K."/>
        </authorList>
    </citation>
    <scope>NUCLEOTIDE SEQUENCE</scope>
    <source>
        <strain evidence="8">TRF0915ILg1</strain>
        <tissue evidence="8">Whole body</tissue>
    </source>
</reference>
<gene>
    <name evidence="8" type="ORF">ILUMI_00645</name>
</gene>
<keyword evidence="9" id="KW-1185">Reference proteome</keyword>
<evidence type="ECO:0000256" key="5">
    <source>
        <dbReference type="ARBA" id="ARBA00022884"/>
    </source>
</evidence>
<evidence type="ECO:0000313" key="8">
    <source>
        <dbReference type="EMBL" id="KAF2905531.1"/>
    </source>
</evidence>
<organism evidence="8 9">
    <name type="scientific">Ignelater luminosus</name>
    <name type="common">Cucubano</name>
    <name type="synonym">Pyrophorus luminosus</name>
    <dbReference type="NCBI Taxonomy" id="2038154"/>
    <lineage>
        <taxon>Eukaryota</taxon>
        <taxon>Metazoa</taxon>
        <taxon>Ecdysozoa</taxon>
        <taxon>Arthropoda</taxon>
        <taxon>Hexapoda</taxon>
        <taxon>Insecta</taxon>
        <taxon>Pterygota</taxon>
        <taxon>Neoptera</taxon>
        <taxon>Endopterygota</taxon>
        <taxon>Coleoptera</taxon>
        <taxon>Polyphaga</taxon>
        <taxon>Elateriformia</taxon>
        <taxon>Elateroidea</taxon>
        <taxon>Elateridae</taxon>
        <taxon>Agrypninae</taxon>
        <taxon>Pyrophorini</taxon>
        <taxon>Ignelater</taxon>
    </lineage>
</organism>
<keyword evidence="6" id="KW-0687">Ribonucleoprotein</keyword>
<proteinExistence type="inferred from homology"/>
<dbReference type="InterPro" id="IPR036465">
    <property type="entry name" value="vWFA_dom_sf"/>
</dbReference>
<evidence type="ECO:0000256" key="6">
    <source>
        <dbReference type="ARBA" id="ARBA00023274"/>
    </source>
</evidence>
<dbReference type="GO" id="GO:0046872">
    <property type="term" value="F:metal ion binding"/>
    <property type="evidence" value="ECO:0007669"/>
    <property type="project" value="UniProtKB-KW"/>
</dbReference>
<dbReference type="InterPro" id="IPR008858">
    <property type="entry name" value="TROVE_dom"/>
</dbReference>
<dbReference type="SUPFAM" id="SSF140864">
    <property type="entry name" value="TROVE domain-like"/>
    <property type="match status" value="1"/>
</dbReference>
<keyword evidence="5" id="KW-0694">RNA-binding</keyword>
<evidence type="ECO:0000259" key="7">
    <source>
        <dbReference type="PROSITE" id="PS50988"/>
    </source>
</evidence>
<dbReference type="GO" id="GO:0005737">
    <property type="term" value="C:cytoplasm"/>
    <property type="evidence" value="ECO:0007669"/>
    <property type="project" value="UniProtKB-SubCell"/>
</dbReference>
<evidence type="ECO:0000256" key="2">
    <source>
        <dbReference type="ARBA" id="ARBA00007814"/>
    </source>
</evidence>
<dbReference type="Pfam" id="PF25045">
    <property type="entry name" value="vWA_Ro60"/>
    <property type="match status" value="1"/>
</dbReference>
<comment type="similarity">
    <text evidence="2">Belongs to the Ro 60 kDa family.</text>
</comment>
<dbReference type="InterPro" id="IPR037214">
    <property type="entry name" value="TROVE_dom_sf"/>
</dbReference>
<dbReference type="InterPro" id="IPR040322">
    <property type="entry name" value="TROVE2"/>
</dbReference>
<dbReference type="Gene3D" id="3.40.50.410">
    <property type="entry name" value="von Willebrand factor, type A domain"/>
    <property type="match status" value="1"/>
</dbReference>
<dbReference type="PANTHER" id="PTHR14202">
    <property type="entry name" value="60 KDA RIBONUCLEOPROTEIN SSA/RO"/>
    <property type="match status" value="1"/>
</dbReference>